<evidence type="ECO:0000313" key="2">
    <source>
        <dbReference type="EMBL" id="KAJ3782535.1"/>
    </source>
</evidence>
<evidence type="ECO:0000313" key="3">
    <source>
        <dbReference type="Proteomes" id="UP001163798"/>
    </source>
</evidence>
<sequence length="177" mass="20133">MHLNPAYLFFALLPPVAYAAPTTAGSSNLSSRGQLLVLPAKVHVKIFGDPHFTYLPFNELHRERLQPRLKSIFEYWIRNTKMIKLDKEGKKITIDIPLEPLDIVIEDGSITVLDKLEFWGPGVKEIPGLQGCESQEDRCFANVFPEVVYFRRGGVDLYYVHRNATGYGEGLEKHNCE</sequence>
<comment type="caution">
    <text evidence="2">The sequence shown here is derived from an EMBL/GenBank/DDBJ whole genome shotgun (WGS) entry which is preliminary data.</text>
</comment>
<organism evidence="2 3">
    <name type="scientific">Lentinula aff. detonsa</name>
    <dbReference type="NCBI Taxonomy" id="2804958"/>
    <lineage>
        <taxon>Eukaryota</taxon>
        <taxon>Fungi</taxon>
        <taxon>Dikarya</taxon>
        <taxon>Basidiomycota</taxon>
        <taxon>Agaricomycotina</taxon>
        <taxon>Agaricomycetes</taxon>
        <taxon>Agaricomycetidae</taxon>
        <taxon>Agaricales</taxon>
        <taxon>Marasmiineae</taxon>
        <taxon>Omphalotaceae</taxon>
        <taxon>Lentinula</taxon>
    </lineage>
</organism>
<accession>A0AA38KMP9</accession>
<reference evidence="2" key="1">
    <citation type="submission" date="2022-08" db="EMBL/GenBank/DDBJ databases">
        <authorList>
            <consortium name="DOE Joint Genome Institute"/>
            <person name="Min B."/>
            <person name="Riley R."/>
            <person name="Sierra-Patev S."/>
            <person name="Naranjo-Ortiz M."/>
            <person name="Looney B."/>
            <person name="Konkel Z."/>
            <person name="Slot J.C."/>
            <person name="Sakamoto Y."/>
            <person name="Steenwyk J.L."/>
            <person name="Rokas A."/>
            <person name="Carro J."/>
            <person name="Camarero S."/>
            <person name="Ferreira P."/>
            <person name="Molpeceres G."/>
            <person name="Ruiz-Duenas F.J."/>
            <person name="Serrano A."/>
            <person name="Henrissat B."/>
            <person name="Drula E."/>
            <person name="Hughes K.W."/>
            <person name="Mata J.L."/>
            <person name="Ishikawa N.K."/>
            <person name="Vargas-Isla R."/>
            <person name="Ushijima S."/>
            <person name="Smith C.A."/>
            <person name="Ahrendt S."/>
            <person name="Andreopoulos W."/>
            <person name="He G."/>
            <person name="Labutti K."/>
            <person name="Lipzen A."/>
            <person name="Ng V."/>
            <person name="Sandor L."/>
            <person name="Barry K."/>
            <person name="Martinez A.T."/>
            <person name="Xiao Y."/>
            <person name="Gibbons J.G."/>
            <person name="Terashima K."/>
            <person name="Hibbett D.S."/>
            <person name="Grigoriev I.V."/>
        </authorList>
    </citation>
    <scope>NUCLEOTIDE SEQUENCE</scope>
    <source>
        <strain evidence="2">TFB10291</strain>
    </source>
</reference>
<dbReference type="EMBL" id="MU793469">
    <property type="protein sequence ID" value="KAJ3782535.1"/>
    <property type="molecule type" value="Genomic_DNA"/>
</dbReference>
<gene>
    <name evidence="2" type="ORF">GGU10DRAFT_363497</name>
</gene>
<proteinExistence type="predicted"/>
<protein>
    <submittedName>
        <fullName evidence="2">Uncharacterized protein</fullName>
    </submittedName>
</protein>
<keyword evidence="3" id="KW-1185">Reference proteome</keyword>
<evidence type="ECO:0000256" key="1">
    <source>
        <dbReference type="SAM" id="SignalP"/>
    </source>
</evidence>
<keyword evidence="1" id="KW-0732">Signal</keyword>
<dbReference type="Proteomes" id="UP001163798">
    <property type="component" value="Unassembled WGS sequence"/>
</dbReference>
<feature type="chain" id="PRO_5041382890" evidence="1">
    <location>
        <begin position="20"/>
        <end position="177"/>
    </location>
</feature>
<name>A0AA38KMP9_9AGAR</name>
<feature type="signal peptide" evidence="1">
    <location>
        <begin position="1"/>
        <end position="19"/>
    </location>
</feature>
<dbReference type="AlphaFoldDB" id="A0AA38KMP9"/>